<protein>
    <submittedName>
        <fullName evidence="1">Uncharacterized protein</fullName>
    </submittedName>
</protein>
<gene>
    <name evidence="1" type="ORF">RHMOL_Rhmol11G0005800</name>
</gene>
<name>A0ACC0LNE3_RHOML</name>
<reference evidence="1" key="1">
    <citation type="submission" date="2022-02" db="EMBL/GenBank/DDBJ databases">
        <title>Plant Genome Project.</title>
        <authorList>
            <person name="Zhang R.-G."/>
        </authorList>
    </citation>
    <scope>NUCLEOTIDE SEQUENCE</scope>
    <source>
        <strain evidence="1">AT1</strain>
    </source>
</reference>
<dbReference type="Proteomes" id="UP001062846">
    <property type="component" value="Chromosome 11"/>
</dbReference>
<dbReference type="EMBL" id="CM046398">
    <property type="protein sequence ID" value="KAI8529842.1"/>
    <property type="molecule type" value="Genomic_DNA"/>
</dbReference>
<comment type="caution">
    <text evidence="1">The sequence shown here is derived from an EMBL/GenBank/DDBJ whole genome shotgun (WGS) entry which is preliminary data.</text>
</comment>
<evidence type="ECO:0000313" key="2">
    <source>
        <dbReference type="Proteomes" id="UP001062846"/>
    </source>
</evidence>
<sequence>MVLSQSYSDFETFYDSTLAIEEALRDGTLEKKEPSLKGKGLHPSNGEVLYGNNNTFHVGNSSNAKSLKINQIVDKPTRTFTQFSTPLSTLYE</sequence>
<keyword evidence="2" id="KW-1185">Reference proteome</keyword>
<organism evidence="1 2">
    <name type="scientific">Rhododendron molle</name>
    <name type="common">Chinese azalea</name>
    <name type="synonym">Azalea mollis</name>
    <dbReference type="NCBI Taxonomy" id="49168"/>
    <lineage>
        <taxon>Eukaryota</taxon>
        <taxon>Viridiplantae</taxon>
        <taxon>Streptophyta</taxon>
        <taxon>Embryophyta</taxon>
        <taxon>Tracheophyta</taxon>
        <taxon>Spermatophyta</taxon>
        <taxon>Magnoliopsida</taxon>
        <taxon>eudicotyledons</taxon>
        <taxon>Gunneridae</taxon>
        <taxon>Pentapetalae</taxon>
        <taxon>asterids</taxon>
        <taxon>Ericales</taxon>
        <taxon>Ericaceae</taxon>
        <taxon>Ericoideae</taxon>
        <taxon>Rhodoreae</taxon>
        <taxon>Rhododendron</taxon>
    </lineage>
</organism>
<accession>A0ACC0LNE3</accession>
<evidence type="ECO:0000313" key="1">
    <source>
        <dbReference type="EMBL" id="KAI8529842.1"/>
    </source>
</evidence>
<proteinExistence type="predicted"/>